<evidence type="ECO:0000256" key="7">
    <source>
        <dbReference type="ARBA" id="ARBA00022807"/>
    </source>
</evidence>
<evidence type="ECO:0000256" key="8">
    <source>
        <dbReference type="SAM" id="MobiDB-lite"/>
    </source>
</evidence>
<dbReference type="GO" id="GO:0004843">
    <property type="term" value="F:cysteine-type deubiquitinase activity"/>
    <property type="evidence" value="ECO:0007669"/>
    <property type="project" value="UniProtKB-EC"/>
</dbReference>
<feature type="region of interest" description="Disordered" evidence="8">
    <location>
        <begin position="591"/>
        <end position="611"/>
    </location>
</feature>
<evidence type="ECO:0000256" key="5">
    <source>
        <dbReference type="ARBA" id="ARBA00022786"/>
    </source>
</evidence>
<comment type="catalytic activity">
    <reaction evidence="1">
        <text>Thiol-dependent hydrolysis of ester, thioester, amide, peptide and isopeptide bonds formed by the C-terminal Gly of ubiquitin (a 76-residue protein attached to proteins as an intracellular targeting signal).</text>
        <dbReference type="EC" id="3.4.19.12"/>
    </reaction>
</comment>
<feature type="region of interest" description="Disordered" evidence="8">
    <location>
        <begin position="435"/>
        <end position="473"/>
    </location>
</feature>
<dbReference type="Gene3D" id="3.90.70.10">
    <property type="entry name" value="Cysteine proteinases"/>
    <property type="match status" value="1"/>
</dbReference>
<dbReference type="OrthoDB" id="289038at2759"/>
<dbReference type="PROSITE" id="PS00972">
    <property type="entry name" value="USP_1"/>
    <property type="match status" value="1"/>
</dbReference>
<name>A0A165PF60_9APHY</name>
<dbReference type="CDD" id="cd02668">
    <property type="entry name" value="Peptidase_C19L"/>
    <property type="match status" value="1"/>
</dbReference>
<dbReference type="EMBL" id="KV429069">
    <property type="protein sequence ID" value="KZT68135.1"/>
    <property type="molecule type" value="Genomic_DNA"/>
</dbReference>
<evidence type="ECO:0000256" key="3">
    <source>
        <dbReference type="ARBA" id="ARBA00012759"/>
    </source>
</evidence>
<dbReference type="PROSITE" id="PS50053">
    <property type="entry name" value="UBIQUITIN_2"/>
    <property type="match status" value="1"/>
</dbReference>
<feature type="compositionally biased region" description="Low complexity" evidence="8">
    <location>
        <begin position="436"/>
        <end position="450"/>
    </location>
</feature>
<evidence type="ECO:0000313" key="13">
    <source>
        <dbReference type="Proteomes" id="UP000076727"/>
    </source>
</evidence>
<evidence type="ECO:0000256" key="6">
    <source>
        <dbReference type="ARBA" id="ARBA00022801"/>
    </source>
</evidence>
<evidence type="ECO:0000259" key="11">
    <source>
        <dbReference type="PROSITE" id="PS51283"/>
    </source>
</evidence>
<feature type="domain" description="Ubiquitin-like" evidence="9">
    <location>
        <begin position="1002"/>
        <end position="1069"/>
    </location>
</feature>
<dbReference type="PANTHER" id="PTHR24006">
    <property type="entry name" value="UBIQUITIN CARBOXYL-TERMINAL HYDROLASE"/>
    <property type="match status" value="1"/>
</dbReference>
<dbReference type="PROSITE" id="PS50235">
    <property type="entry name" value="USP_3"/>
    <property type="match status" value="1"/>
</dbReference>
<dbReference type="GO" id="GO:0016579">
    <property type="term" value="P:protein deubiquitination"/>
    <property type="evidence" value="ECO:0007669"/>
    <property type="project" value="InterPro"/>
</dbReference>
<dbReference type="InterPro" id="IPR006615">
    <property type="entry name" value="Pept_C19_DUSP"/>
</dbReference>
<evidence type="ECO:0000313" key="12">
    <source>
        <dbReference type="EMBL" id="KZT68135.1"/>
    </source>
</evidence>
<dbReference type="Gene3D" id="3.10.20.90">
    <property type="entry name" value="Phosphatidylinositol 3-kinase Catalytic Subunit, Chain A, domain 1"/>
    <property type="match status" value="1"/>
</dbReference>
<dbReference type="InterPro" id="IPR038765">
    <property type="entry name" value="Papain-like_cys_pep_sf"/>
</dbReference>
<feature type="domain" description="USP" evidence="10">
    <location>
        <begin position="163"/>
        <end position="490"/>
    </location>
</feature>
<dbReference type="SUPFAM" id="SSF143791">
    <property type="entry name" value="DUSP-like"/>
    <property type="match status" value="1"/>
</dbReference>
<dbReference type="InterPro" id="IPR035927">
    <property type="entry name" value="DUSP-like_sf"/>
</dbReference>
<keyword evidence="7" id="KW-0788">Thiol protease</keyword>
<dbReference type="Proteomes" id="UP000076727">
    <property type="component" value="Unassembled WGS sequence"/>
</dbReference>
<keyword evidence="5" id="KW-0833">Ubl conjugation pathway</keyword>
<dbReference type="SMART" id="SM00213">
    <property type="entry name" value="UBQ"/>
    <property type="match status" value="1"/>
</dbReference>
<sequence>MPPKRTRRKSPMQSALNAGERLKRTKLTDSRVYSAWGWVGTEVSDASQITKQHRLATYGLSESSLHSLCPNRYAIAKTPTQEQGSQNGDGKVAAGELEDDVIVISDDETPTCSSKTCRTNPYCLNYLGQEKWEDEAKAREAFIRAASLGETPRKYSRKPDHPVGLKNLGATCYANAYLQVWFQDLPFRSGVYRCHLPEDEQFNLEASPIFQLQVTFAAMQEGNKSAFNPVKLVESLRLRTTEQQDAQEFSKLFMAHLDTEFQKQADPSLKTLISHQFQGSQTYVTTCQACQYRSERSSDFLEIEVTIKNNSTLEERLAALLESEVLSGDNQYLCPRCEALQDAERHVELSTLPPVLHFSLLRFVYDFSTMERKKKLGSRKRRRKGDSQGKNMYQLRGILVHKGASAYHGHYEAQVFDVQTQTWYQFNDETVTKIDSLGGKTLNGTKTGSKTNKKANAAQTSPPATSEKSSSDRPIYISSKDAYMLVYSRVNDARDEVPAAADGQAVSRPRKSGVSLPKLPSRAATTVTTLNESHAAVCKAYEDKKQQTLIQFDELRQRIMRIVKSWNVTYRGQDCVVASRQGLESWVSRHLRAPPASEPKAGSAITQDDQRYESRVAWSKQPLEPNQDDGIVAMSQVLCEHGRLDPSKAGDMKLITQAAHQRIAVEDACRLVPALHPSDVCADCVATLFDEKLYQIEHPRLVDQFDKVPALGEDEPGYWISKPWLKDWRLSRPKMHVTSQVDPPPDGPDFGQDVKCEHGGLSANVTARRRISSEACLLLQRIFPGWKPLPTDAELCPVCEALVHISKEDKREFRRQAEEEKARLKHMHDNALNGNTALLENVPCAIVPAQFIRAWRQWLLRPAEVPRPDRLDNSLFICEHGLLALDPNVNSDMDTSAVIVKRTDWATIEELYSGGPLIAVENTGSRIEHELPVCGPCRLKRRSTFEVTEITIRILAAGTPTPSPESYSEELTTGRVAETARPSTLLTYGSRKTPVLRQSSRIRRVKEKAKRRRVTITSAMTVKDLKLLLQEELAISVIVQRLFLRGQELLDTSATLTSLGILSNDLVDLQEQIEDVNLLSDSDNEQTEPRRKARPEGPGFGGTLLSGLSSSHLKSQPITQPEDSSTKSCPACTFANEMDSATCTVCDTPIESGVGL</sequence>
<proteinExistence type="inferred from homology"/>
<evidence type="ECO:0000259" key="10">
    <source>
        <dbReference type="PROSITE" id="PS50235"/>
    </source>
</evidence>
<feature type="compositionally biased region" description="Low complexity" evidence="8">
    <location>
        <begin position="1105"/>
        <end position="1115"/>
    </location>
</feature>
<dbReference type="InterPro" id="IPR050164">
    <property type="entry name" value="Peptidase_C19"/>
</dbReference>
<keyword evidence="13" id="KW-1185">Reference proteome</keyword>
<evidence type="ECO:0000256" key="2">
    <source>
        <dbReference type="ARBA" id="ARBA00009085"/>
    </source>
</evidence>
<gene>
    <name evidence="12" type="ORF">DAEQUDRAFT_340767</name>
</gene>
<feature type="region of interest" description="Disordered" evidence="8">
    <location>
        <begin position="500"/>
        <end position="519"/>
    </location>
</feature>
<dbReference type="PANTHER" id="PTHR24006:SF888">
    <property type="entry name" value="UBIQUITIN CARBOXYL-TERMINAL HYDROLASE 30"/>
    <property type="match status" value="1"/>
</dbReference>
<dbReference type="PROSITE" id="PS00973">
    <property type="entry name" value="USP_2"/>
    <property type="match status" value="1"/>
</dbReference>
<dbReference type="GO" id="GO:0006508">
    <property type="term" value="P:proteolysis"/>
    <property type="evidence" value="ECO:0007669"/>
    <property type="project" value="UniProtKB-KW"/>
</dbReference>
<keyword evidence="4" id="KW-0645">Protease</keyword>
<dbReference type="GO" id="GO:0005634">
    <property type="term" value="C:nucleus"/>
    <property type="evidence" value="ECO:0007669"/>
    <property type="project" value="TreeGrafter"/>
</dbReference>
<keyword evidence="6" id="KW-0378">Hydrolase</keyword>
<feature type="region of interest" description="Disordered" evidence="8">
    <location>
        <begin position="1079"/>
        <end position="1128"/>
    </location>
</feature>
<dbReference type="InterPro" id="IPR018200">
    <property type="entry name" value="USP_CS"/>
</dbReference>
<feature type="compositionally biased region" description="Polar residues" evidence="8">
    <location>
        <begin position="457"/>
        <end position="468"/>
    </location>
</feature>
<protein>
    <recommendedName>
        <fullName evidence="3">ubiquitinyl hydrolase 1</fullName>
        <ecNumber evidence="3">3.4.19.12</ecNumber>
    </recommendedName>
</protein>
<feature type="domain" description="DUSP" evidence="11">
    <location>
        <begin position="815"/>
        <end position="924"/>
    </location>
</feature>
<dbReference type="InterPro" id="IPR028889">
    <property type="entry name" value="USP"/>
</dbReference>
<comment type="similarity">
    <text evidence="2">Belongs to the peptidase C19 family.</text>
</comment>
<evidence type="ECO:0000256" key="1">
    <source>
        <dbReference type="ARBA" id="ARBA00000707"/>
    </source>
</evidence>
<dbReference type="SUPFAM" id="SSF54001">
    <property type="entry name" value="Cysteine proteinases"/>
    <property type="match status" value="1"/>
</dbReference>
<dbReference type="AlphaFoldDB" id="A0A165PF60"/>
<feature type="compositionally biased region" description="Polar residues" evidence="8">
    <location>
        <begin position="1116"/>
        <end position="1128"/>
    </location>
</feature>
<dbReference type="Pfam" id="PF00443">
    <property type="entry name" value="UCH"/>
    <property type="match status" value="1"/>
</dbReference>
<dbReference type="SUPFAM" id="SSF54236">
    <property type="entry name" value="Ubiquitin-like"/>
    <property type="match status" value="1"/>
</dbReference>
<reference evidence="12 13" key="1">
    <citation type="journal article" date="2016" name="Mol. Biol. Evol.">
        <title>Comparative Genomics of Early-Diverging Mushroom-Forming Fungi Provides Insights into the Origins of Lignocellulose Decay Capabilities.</title>
        <authorList>
            <person name="Nagy L.G."/>
            <person name="Riley R."/>
            <person name="Tritt A."/>
            <person name="Adam C."/>
            <person name="Daum C."/>
            <person name="Floudas D."/>
            <person name="Sun H."/>
            <person name="Yadav J.S."/>
            <person name="Pangilinan J."/>
            <person name="Larsson K.H."/>
            <person name="Matsuura K."/>
            <person name="Barry K."/>
            <person name="Labutti K."/>
            <person name="Kuo R."/>
            <person name="Ohm R.A."/>
            <person name="Bhattacharya S.S."/>
            <person name="Shirouzu T."/>
            <person name="Yoshinaga Y."/>
            <person name="Martin F.M."/>
            <person name="Grigoriev I.V."/>
            <person name="Hibbett D.S."/>
        </authorList>
    </citation>
    <scope>NUCLEOTIDE SEQUENCE [LARGE SCALE GENOMIC DNA]</scope>
    <source>
        <strain evidence="12 13">L-15889</strain>
    </source>
</reference>
<dbReference type="InterPro" id="IPR000626">
    <property type="entry name" value="Ubiquitin-like_dom"/>
</dbReference>
<accession>A0A165PF60</accession>
<dbReference type="InterPro" id="IPR033841">
    <property type="entry name" value="Pep_USP48"/>
</dbReference>
<organism evidence="12 13">
    <name type="scientific">Daedalea quercina L-15889</name>
    <dbReference type="NCBI Taxonomy" id="1314783"/>
    <lineage>
        <taxon>Eukaryota</taxon>
        <taxon>Fungi</taxon>
        <taxon>Dikarya</taxon>
        <taxon>Basidiomycota</taxon>
        <taxon>Agaricomycotina</taxon>
        <taxon>Agaricomycetes</taxon>
        <taxon>Polyporales</taxon>
        <taxon>Fomitopsis</taxon>
    </lineage>
</organism>
<dbReference type="EC" id="3.4.19.12" evidence="3"/>
<dbReference type="PROSITE" id="PS51283">
    <property type="entry name" value="DUSP"/>
    <property type="match status" value="1"/>
</dbReference>
<evidence type="ECO:0000256" key="4">
    <source>
        <dbReference type="ARBA" id="ARBA00022670"/>
    </source>
</evidence>
<dbReference type="GO" id="GO:0005829">
    <property type="term" value="C:cytosol"/>
    <property type="evidence" value="ECO:0007669"/>
    <property type="project" value="TreeGrafter"/>
</dbReference>
<evidence type="ECO:0000259" key="9">
    <source>
        <dbReference type="PROSITE" id="PS50053"/>
    </source>
</evidence>
<dbReference type="InterPro" id="IPR001394">
    <property type="entry name" value="Peptidase_C19_UCH"/>
</dbReference>
<dbReference type="InterPro" id="IPR029071">
    <property type="entry name" value="Ubiquitin-like_domsf"/>
</dbReference>
<dbReference type="STRING" id="1314783.A0A165PF60"/>